<gene>
    <name evidence="3" type="ORF">AGRA3207_003313</name>
</gene>
<accession>A0ABX8R7Q0</accession>
<sequence length="392" mass="41980">MVARGALALSLAAASTITAVTALTRPATAAADPRPGDACTSADLGRRHPFVKSAVTEPTITHFKGYYVTDGSTGSQSVTLSTQTVITVQVGSTSQITSGFTIGTLFKVEAFVNSTVTKSTATTNAQSLTITWNFLKPGYYGVYQGTRKVTGEYGSLNCDRVDLGGGRYATRWVARPGGAYTTFSTIEEGAVRCEDKVPAGSIMRKAQTVLGCTGTPPQDRAQAPSPAVKTPTGPVLAPKALPPGFTCLPGFYRIATPDRLLFWWNIDGTDEFRLRAWGSSARPHWQVCEGPTSNGMVEHILITRQSSKCLTLRVADTLGESVRLFEEGCRTVDDGQRFYVYRDVPGSDLVGLQNKSSGSMIGQERVADNETMRQYSTGKADGTGTYVLEPIK</sequence>
<feature type="region of interest" description="Disordered" evidence="1">
    <location>
        <begin position="213"/>
        <end position="235"/>
    </location>
</feature>
<feature type="chain" id="PRO_5047231711" evidence="2">
    <location>
        <begin position="30"/>
        <end position="392"/>
    </location>
</feature>
<keyword evidence="4" id="KW-1185">Reference proteome</keyword>
<evidence type="ECO:0000256" key="2">
    <source>
        <dbReference type="SAM" id="SignalP"/>
    </source>
</evidence>
<keyword evidence="2" id="KW-0732">Signal</keyword>
<protein>
    <submittedName>
        <fullName evidence="3">Uncharacterized protein</fullName>
    </submittedName>
</protein>
<evidence type="ECO:0000256" key="1">
    <source>
        <dbReference type="SAM" id="MobiDB-lite"/>
    </source>
</evidence>
<organism evidence="3 4">
    <name type="scientific">Actinomadura graeca</name>
    <dbReference type="NCBI Taxonomy" id="2750812"/>
    <lineage>
        <taxon>Bacteria</taxon>
        <taxon>Bacillati</taxon>
        <taxon>Actinomycetota</taxon>
        <taxon>Actinomycetes</taxon>
        <taxon>Streptosporangiales</taxon>
        <taxon>Thermomonosporaceae</taxon>
        <taxon>Actinomadura</taxon>
    </lineage>
</organism>
<feature type="signal peptide" evidence="2">
    <location>
        <begin position="1"/>
        <end position="29"/>
    </location>
</feature>
<reference evidence="3" key="1">
    <citation type="submission" date="2020-07" db="EMBL/GenBank/DDBJ databases">
        <authorList>
            <person name="Tarantini F.S."/>
            <person name="Hong K.W."/>
            <person name="Chan K.G."/>
        </authorList>
    </citation>
    <scope>NUCLEOTIDE SEQUENCE</scope>
    <source>
        <strain evidence="3">32-07</strain>
    </source>
</reference>
<dbReference type="EMBL" id="CP059572">
    <property type="protein sequence ID" value="QXJ26561.1"/>
    <property type="molecule type" value="Genomic_DNA"/>
</dbReference>
<name>A0ABX8R7Q0_9ACTN</name>
<proteinExistence type="predicted"/>
<dbReference type="Proteomes" id="UP001049518">
    <property type="component" value="Chromosome"/>
</dbReference>
<evidence type="ECO:0000313" key="3">
    <source>
        <dbReference type="EMBL" id="QXJ26561.1"/>
    </source>
</evidence>
<evidence type="ECO:0000313" key="4">
    <source>
        <dbReference type="Proteomes" id="UP001049518"/>
    </source>
</evidence>